<proteinExistence type="predicted"/>
<name>A0A7N0VG56_KALFE</name>
<dbReference type="AlphaFoldDB" id="A0A7N0VG56"/>
<sequence length="89" mass="9906">MSATRAVFMPIKIIYKRVKTRRSQRELSSSTLHHKLKSNSTEQSAVAVAVSVAVAVAVALPEPIFTGEGGRWKMSLQKPRHRRGSFKKS</sequence>
<dbReference type="Proteomes" id="UP000594263">
    <property type="component" value="Unplaced"/>
</dbReference>
<protein>
    <submittedName>
        <fullName evidence="1">Uncharacterized protein</fullName>
    </submittedName>
</protein>
<dbReference type="Gramene" id="Kaladp0630s0079.1.v1.1">
    <property type="protein sequence ID" value="Kaladp0630s0079.1.v1.1"/>
    <property type="gene ID" value="Kaladp0630s0079.v1.1"/>
</dbReference>
<keyword evidence="2" id="KW-1185">Reference proteome</keyword>
<accession>A0A7N0VG56</accession>
<dbReference type="EnsemblPlants" id="Kaladp0630s0079.1.v1.1">
    <property type="protein sequence ID" value="Kaladp0630s0079.1.v1.1"/>
    <property type="gene ID" value="Kaladp0630s0079.v1.1"/>
</dbReference>
<evidence type="ECO:0000313" key="1">
    <source>
        <dbReference type="EnsemblPlants" id="Kaladp0630s0079.1.v1.1"/>
    </source>
</evidence>
<reference evidence="1" key="1">
    <citation type="submission" date="2021-01" db="UniProtKB">
        <authorList>
            <consortium name="EnsemblPlants"/>
        </authorList>
    </citation>
    <scope>IDENTIFICATION</scope>
</reference>
<organism evidence="1 2">
    <name type="scientific">Kalanchoe fedtschenkoi</name>
    <name type="common">Lavender scallops</name>
    <name type="synonym">South American air plant</name>
    <dbReference type="NCBI Taxonomy" id="63787"/>
    <lineage>
        <taxon>Eukaryota</taxon>
        <taxon>Viridiplantae</taxon>
        <taxon>Streptophyta</taxon>
        <taxon>Embryophyta</taxon>
        <taxon>Tracheophyta</taxon>
        <taxon>Spermatophyta</taxon>
        <taxon>Magnoliopsida</taxon>
        <taxon>eudicotyledons</taxon>
        <taxon>Gunneridae</taxon>
        <taxon>Pentapetalae</taxon>
        <taxon>Saxifragales</taxon>
        <taxon>Crassulaceae</taxon>
        <taxon>Kalanchoe</taxon>
    </lineage>
</organism>
<evidence type="ECO:0000313" key="2">
    <source>
        <dbReference type="Proteomes" id="UP000594263"/>
    </source>
</evidence>